<keyword evidence="1" id="KW-0812">Transmembrane</keyword>
<dbReference type="OrthoDB" id="4973253at2"/>
<dbReference type="Proteomes" id="UP000298488">
    <property type="component" value="Unassembled WGS sequence"/>
</dbReference>
<accession>A0A4R8VC39</accession>
<keyword evidence="1" id="KW-1133">Transmembrane helix</keyword>
<organism evidence="5 6">
    <name type="scientific">Terrimesophilobacter mesophilus</name>
    <dbReference type="NCBI Taxonomy" id="433647"/>
    <lineage>
        <taxon>Bacteria</taxon>
        <taxon>Bacillati</taxon>
        <taxon>Actinomycetota</taxon>
        <taxon>Actinomycetes</taxon>
        <taxon>Micrococcales</taxon>
        <taxon>Microbacteriaceae</taxon>
        <taxon>Terrimesophilobacter</taxon>
    </lineage>
</organism>
<dbReference type="Pfam" id="PF09972">
    <property type="entry name" value="DUF2207"/>
    <property type="match status" value="1"/>
</dbReference>
<dbReference type="Pfam" id="PF20990">
    <property type="entry name" value="DUF2207_C"/>
    <property type="match status" value="1"/>
</dbReference>
<evidence type="ECO:0000259" key="4">
    <source>
        <dbReference type="Pfam" id="PF20990"/>
    </source>
</evidence>
<dbReference type="EMBL" id="SOFI01000003">
    <property type="protein sequence ID" value="TFB79397.1"/>
    <property type="molecule type" value="Genomic_DNA"/>
</dbReference>
<evidence type="ECO:0000256" key="1">
    <source>
        <dbReference type="SAM" id="Phobius"/>
    </source>
</evidence>
<sequence>MVKRSSTALAILVFGFLFGAPLAASAAAVPSTVETGVQDFTFDSYSADYYLDRDAQNHSTLTTVETFVARFPDFDQNRGIIRAIPNDYDGVPLRTNVQSVVDENGEDVPFEKADSGGFTELALGTDDYVHGRTTYTITYTQQNVVRAFTDTNDDELYWDTNGTGFAQPFASVSARVHVASALKDFLTGNNACYQGPQGSTDACGMTQETQPDGDVVFSASARNLGPGETVTVAIGFTLGTFAQVPAEQQDPGTDPGHPFQLGQTETPWWVHAGSIVVAALAVLGSAFTIVWRFIVPAASKGSGIIIPQYTVPKDLNLLESADVVGRSWTGVPAQLVSFAVRGRIRILDYPVTASGAQYTLQLLNPTGVDDEELELLTAVFGGTTAGAVREVGVIDDTAARAVAGVSGGVRRRMLDRGFKKKRSSLAGLLIALGMFILIFVAVGFVILSGLFQWFSGWGILSIVLAFFAVFVCVGFAFRPAALTAEGAERRDYLLGMRDYLQLAEADRFRMLQSPEGAERVRVEGLDPSRPADKVKLYEKLLPFAVLWGIEREWAKELTLSYGDAAPDWFVSSGGFDAVMFSNALSTLSSTSVARSTPTASSGSSWSGSSGGSFSGGSFGGGFSGGGGGGGGGGGR</sequence>
<proteinExistence type="predicted"/>
<reference evidence="5 6" key="1">
    <citation type="submission" date="2019-03" db="EMBL/GenBank/DDBJ databases">
        <title>Genomics of glacier-inhabiting Cryobacterium strains.</title>
        <authorList>
            <person name="Liu Q."/>
            <person name="Xin Y.-H."/>
        </authorList>
    </citation>
    <scope>NUCLEOTIDE SEQUENCE [LARGE SCALE GENOMIC DNA]</scope>
    <source>
        <strain evidence="5 6">CGMCC 1.10440</strain>
    </source>
</reference>
<feature type="transmembrane region" description="Helical" evidence="1">
    <location>
        <begin position="425"/>
        <end position="451"/>
    </location>
</feature>
<name>A0A4R8VC39_9MICO</name>
<dbReference type="AlphaFoldDB" id="A0A4R8VC39"/>
<feature type="chain" id="PRO_5020366040" evidence="2">
    <location>
        <begin position="27"/>
        <end position="635"/>
    </location>
</feature>
<feature type="transmembrane region" description="Helical" evidence="1">
    <location>
        <begin position="268"/>
        <end position="294"/>
    </location>
</feature>
<feature type="signal peptide" evidence="2">
    <location>
        <begin position="1"/>
        <end position="26"/>
    </location>
</feature>
<feature type="domain" description="DUF2207" evidence="3">
    <location>
        <begin position="52"/>
        <end position="236"/>
    </location>
</feature>
<feature type="transmembrane region" description="Helical" evidence="1">
    <location>
        <begin position="457"/>
        <end position="477"/>
    </location>
</feature>
<dbReference type="InterPro" id="IPR018702">
    <property type="entry name" value="DUF2207"/>
</dbReference>
<evidence type="ECO:0000313" key="5">
    <source>
        <dbReference type="EMBL" id="TFB79397.1"/>
    </source>
</evidence>
<comment type="caution">
    <text evidence="5">The sequence shown here is derived from an EMBL/GenBank/DDBJ whole genome shotgun (WGS) entry which is preliminary data.</text>
</comment>
<evidence type="ECO:0000313" key="6">
    <source>
        <dbReference type="Proteomes" id="UP000298488"/>
    </source>
</evidence>
<protein>
    <submittedName>
        <fullName evidence="5">DUF2207 domain-containing protein</fullName>
    </submittedName>
</protein>
<dbReference type="InterPro" id="IPR048389">
    <property type="entry name" value="YciQ-like_C"/>
</dbReference>
<keyword evidence="2" id="KW-0732">Signal</keyword>
<gene>
    <name evidence="5" type="ORF">E3N84_04625</name>
</gene>
<evidence type="ECO:0000256" key="2">
    <source>
        <dbReference type="SAM" id="SignalP"/>
    </source>
</evidence>
<keyword evidence="1" id="KW-0472">Membrane</keyword>
<keyword evidence="6" id="KW-1185">Reference proteome</keyword>
<feature type="domain" description="Predicted membrane protein YciQ-like C-terminal" evidence="4">
    <location>
        <begin position="331"/>
        <end position="557"/>
    </location>
</feature>
<evidence type="ECO:0000259" key="3">
    <source>
        <dbReference type="Pfam" id="PF09972"/>
    </source>
</evidence>